<protein>
    <submittedName>
        <fullName evidence="2">Fic protein family protein</fullName>
    </submittedName>
</protein>
<dbReference type="PROSITE" id="PS51459">
    <property type="entry name" value="FIDO"/>
    <property type="match status" value="1"/>
</dbReference>
<dbReference type="InterPro" id="IPR036597">
    <property type="entry name" value="Fido-like_dom_sf"/>
</dbReference>
<reference evidence="2 3" key="1">
    <citation type="journal article" date="2015" name="Genome Announc.">
        <title>Expanding the biotechnology potential of lactobacilli through comparative genomics of 213 strains and associated genera.</title>
        <authorList>
            <person name="Sun Z."/>
            <person name="Harris H.M."/>
            <person name="McCann A."/>
            <person name="Guo C."/>
            <person name="Argimon S."/>
            <person name="Zhang W."/>
            <person name="Yang X."/>
            <person name="Jeffery I.B."/>
            <person name="Cooney J.C."/>
            <person name="Kagawa T.F."/>
            <person name="Liu W."/>
            <person name="Song Y."/>
            <person name="Salvetti E."/>
            <person name="Wrobel A."/>
            <person name="Rasinkangas P."/>
            <person name="Parkhill J."/>
            <person name="Rea M.C."/>
            <person name="O'Sullivan O."/>
            <person name="Ritari J."/>
            <person name="Douillard F.P."/>
            <person name="Paul Ross R."/>
            <person name="Yang R."/>
            <person name="Briner A.E."/>
            <person name="Felis G.E."/>
            <person name="de Vos W.M."/>
            <person name="Barrangou R."/>
            <person name="Klaenhammer T.R."/>
            <person name="Caufield P.W."/>
            <person name="Cui Y."/>
            <person name="Zhang H."/>
            <person name="O'Toole P.W."/>
        </authorList>
    </citation>
    <scope>NUCLEOTIDE SEQUENCE [LARGE SCALE GENOMIC DNA]</scope>
    <source>
        <strain evidence="2 3">DSM 16761</strain>
    </source>
</reference>
<dbReference type="eggNOG" id="COG3177">
    <property type="taxonomic scope" value="Bacteria"/>
</dbReference>
<feature type="domain" description="Fido" evidence="1">
    <location>
        <begin position="79"/>
        <end position="214"/>
    </location>
</feature>
<dbReference type="InterPro" id="IPR003812">
    <property type="entry name" value="Fido"/>
</dbReference>
<organism evidence="2 3">
    <name type="scientific">Lactobacillus kitasatonis DSM 16761 = JCM 1039</name>
    <dbReference type="NCBI Taxonomy" id="1423767"/>
    <lineage>
        <taxon>Bacteria</taxon>
        <taxon>Bacillati</taxon>
        <taxon>Bacillota</taxon>
        <taxon>Bacilli</taxon>
        <taxon>Lactobacillales</taxon>
        <taxon>Lactobacillaceae</taxon>
        <taxon>Lactobacillus</taxon>
    </lineage>
</organism>
<sequence length="241" mass="27555">MEFKDKYHLTTEQNKRYAKSNLARLVFANTRFEGLSTTLPQTETIVSGLGVDGVPVDDINTIVQLKRGWQYIINETKPLSLRIEKNINLIVARDDAVFPGELRTGSGLVATYKGDFVPPENISEDEEKKYLNDLINSDRSATDKALTLMFHNMRQQIFWDGNKRSAILAANKLMIENGAGLIAVPEDKYPTFLRKISDYYLSNDMKEVKEWTYKNGIQGIELRNKKSKDTKIDPNLQKYLN</sequence>
<dbReference type="AlphaFoldDB" id="A0A0R1VDE7"/>
<evidence type="ECO:0000313" key="3">
    <source>
        <dbReference type="Proteomes" id="UP000051307"/>
    </source>
</evidence>
<dbReference type="Proteomes" id="UP000051307">
    <property type="component" value="Unassembled WGS sequence"/>
</dbReference>
<proteinExistence type="predicted"/>
<evidence type="ECO:0000313" key="2">
    <source>
        <dbReference type="EMBL" id="KRM03517.1"/>
    </source>
</evidence>
<comment type="caution">
    <text evidence="2">The sequence shown here is derived from an EMBL/GenBank/DDBJ whole genome shotgun (WGS) entry which is preliminary data.</text>
</comment>
<accession>A0A0R1VDE7</accession>
<dbReference type="Gene3D" id="1.10.3290.10">
    <property type="entry name" value="Fido-like domain"/>
    <property type="match status" value="1"/>
</dbReference>
<evidence type="ECO:0000259" key="1">
    <source>
        <dbReference type="PROSITE" id="PS51459"/>
    </source>
</evidence>
<name>A0A0R1VDE7_9LACO</name>
<dbReference type="OrthoDB" id="9807853at2"/>
<dbReference type="RefSeq" id="WP_025014811.1">
    <property type="nucleotide sequence ID" value="NZ_AZFU01000029.1"/>
</dbReference>
<dbReference type="Pfam" id="PF02661">
    <property type="entry name" value="Fic"/>
    <property type="match status" value="1"/>
</dbReference>
<dbReference type="SUPFAM" id="SSF140931">
    <property type="entry name" value="Fic-like"/>
    <property type="match status" value="1"/>
</dbReference>
<dbReference type="EMBL" id="AZFU01000029">
    <property type="protein sequence ID" value="KRM03517.1"/>
    <property type="molecule type" value="Genomic_DNA"/>
</dbReference>
<dbReference type="PATRIC" id="fig|1423767.3.peg.1207"/>
<gene>
    <name evidence="2" type="ORF">FC59_GL001165</name>
</gene>